<protein>
    <recommendedName>
        <fullName evidence="6">Peptidase M10 metallopeptidase domain-containing protein</fullName>
    </recommendedName>
</protein>
<feature type="chain" id="PRO_5038382574" description="Peptidase M10 metallopeptidase domain-containing protein" evidence="5">
    <location>
        <begin position="23"/>
        <end position="202"/>
    </location>
</feature>
<keyword evidence="4" id="KW-0862">Zinc</keyword>
<dbReference type="Gene3D" id="3.40.390.10">
    <property type="entry name" value="Collagenase (Catalytic Domain)"/>
    <property type="match status" value="1"/>
</dbReference>
<name>A0A916VJ14_9LACO</name>
<keyword evidence="1" id="KW-0645">Protease</keyword>
<evidence type="ECO:0000313" key="8">
    <source>
        <dbReference type="Proteomes" id="UP000677218"/>
    </source>
</evidence>
<keyword evidence="2" id="KW-0479">Metal-binding</keyword>
<feature type="signal peptide" evidence="5">
    <location>
        <begin position="1"/>
        <end position="22"/>
    </location>
</feature>
<dbReference type="RefSeq" id="WP_246487312.1">
    <property type="nucleotide sequence ID" value="NZ_BMAY01000004.1"/>
</dbReference>
<dbReference type="GO" id="GO:0008270">
    <property type="term" value="F:zinc ion binding"/>
    <property type="evidence" value="ECO:0007669"/>
    <property type="project" value="InterPro"/>
</dbReference>
<sequence>MFKFIKRLILVALLGGAIYTYNTNQTVKLFVQDSVTSLENRTSAKVSASTKGTKTWAKPTAKVYINIHDNVQLVDAVKAAIKAWNKTGAFKFVIVKRASQAQITINEEDSSTTTAAGRTWTTYNPLSKNLISATIELNTYYLQNEYYGYSQTRIINTVEHELGHAMGLSHSYGVSVMYPAGSYYGIQAVDVQDVKDLYGENN</sequence>
<keyword evidence="5" id="KW-0732">Signal</keyword>
<evidence type="ECO:0000256" key="3">
    <source>
        <dbReference type="ARBA" id="ARBA00022801"/>
    </source>
</evidence>
<dbReference type="CDD" id="cd04268">
    <property type="entry name" value="ZnMc_MMP_like"/>
    <property type="match status" value="1"/>
</dbReference>
<dbReference type="AlphaFoldDB" id="A0A916VJ14"/>
<evidence type="ECO:0000259" key="6">
    <source>
        <dbReference type="Pfam" id="PF00413"/>
    </source>
</evidence>
<gene>
    <name evidence="7" type="ORF">LCB40_06690</name>
</gene>
<comment type="caution">
    <text evidence="7">The sequence shown here is derived from an EMBL/GenBank/DDBJ whole genome shotgun (WGS) entry which is preliminary data.</text>
</comment>
<dbReference type="GO" id="GO:0006508">
    <property type="term" value="P:proteolysis"/>
    <property type="evidence" value="ECO:0007669"/>
    <property type="project" value="UniProtKB-KW"/>
</dbReference>
<dbReference type="GO" id="GO:0031012">
    <property type="term" value="C:extracellular matrix"/>
    <property type="evidence" value="ECO:0007669"/>
    <property type="project" value="InterPro"/>
</dbReference>
<reference evidence="7" key="1">
    <citation type="submission" date="2020-08" db="EMBL/GenBank/DDBJ databases">
        <title>Taxonomic study for Lactobacillus species isolated from hardwood bark.</title>
        <authorList>
            <person name="Tohno M."/>
            <person name="Tanizawa Y."/>
        </authorList>
    </citation>
    <scope>NUCLEOTIDE SEQUENCE</scope>
    <source>
        <strain evidence="7">B40</strain>
    </source>
</reference>
<evidence type="ECO:0000256" key="4">
    <source>
        <dbReference type="ARBA" id="ARBA00022833"/>
    </source>
</evidence>
<keyword evidence="3" id="KW-0378">Hydrolase</keyword>
<dbReference type="Pfam" id="PF00413">
    <property type="entry name" value="Peptidase_M10"/>
    <property type="match status" value="1"/>
</dbReference>
<dbReference type="GO" id="GO:0004222">
    <property type="term" value="F:metalloendopeptidase activity"/>
    <property type="evidence" value="ECO:0007669"/>
    <property type="project" value="InterPro"/>
</dbReference>
<dbReference type="SUPFAM" id="SSF55486">
    <property type="entry name" value="Metalloproteases ('zincins'), catalytic domain"/>
    <property type="match status" value="1"/>
</dbReference>
<evidence type="ECO:0000256" key="2">
    <source>
        <dbReference type="ARBA" id="ARBA00022723"/>
    </source>
</evidence>
<organism evidence="7 8">
    <name type="scientific">Lactobacillus corticis</name>
    <dbReference type="NCBI Taxonomy" id="2201249"/>
    <lineage>
        <taxon>Bacteria</taxon>
        <taxon>Bacillati</taxon>
        <taxon>Bacillota</taxon>
        <taxon>Bacilli</taxon>
        <taxon>Lactobacillales</taxon>
        <taxon>Lactobacillaceae</taxon>
        <taxon>Lactobacillus</taxon>
    </lineage>
</organism>
<accession>A0A916VJ14</accession>
<dbReference type="InterPro" id="IPR024079">
    <property type="entry name" value="MetalloPept_cat_dom_sf"/>
</dbReference>
<evidence type="ECO:0000256" key="5">
    <source>
        <dbReference type="SAM" id="SignalP"/>
    </source>
</evidence>
<dbReference type="EMBL" id="BMAY01000004">
    <property type="protein sequence ID" value="GFZ26789.1"/>
    <property type="molecule type" value="Genomic_DNA"/>
</dbReference>
<evidence type="ECO:0000256" key="1">
    <source>
        <dbReference type="ARBA" id="ARBA00022670"/>
    </source>
</evidence>
<feature type="domain" description="Peptidase M10 metallopeptidase" evidence="6">
    <location>
        <begin position="71"/>
        <end position="199"/>
    </location>
</feature>
<dbReference type="InterPro" id="IPR001818">
    <property type="entry name" value="Pept_M10_metallopeptidase"/>
</dbReference>
<evidence type="ECO:0000313" key="7">
    <source>
        <dbReference type="EMBL" id="GFZ26789.1"/>
    </source>
</evidence>
<proteinExistence type="predicted"/>
<dbReference type="Proteomes" id="UP000677218">
    <property type="component" value="Unassembled WGS sequence"/>
</dbReference>
<keyword evidence="8" id="KW-1185">Reference proteome</keyword>